<evidence type="ECO:0000256" key="1">
    <source>
        <dbReference type="SAM" id="Phobius"/>
    </source>
</evidence>
<dbReference type="GO" id="GO:0005886">
    <property type="term" value="C:plasma membrane"/>
    <property type="evidence" value="ECO:0007669"/>
    <property type="project" value="TreeGrafter"/>
</dbReference>
<keyword evidence="1" id="KW-1133">Transmembrane helix</keyword>
<dbReference type="WBParaSite" id="nRc.2.0.1.t43664-RA">
    <property type="protein sequence ID" value="nRc.2.0.1.t43664-RA"/>
    <property type="gene ID" value="nRc.2.0.1.g43664"/>
</dbReference>
<dbReference type="Gene3D" id="1.20.1640.10">
    <property type="entry name" value="Multidrug efflux transporter AcrB transmembrane domain"/>
    <property type="match status" value="1"/>
</dbReference>
<feature type="transmembrane region" description="Helical" evidence="1">
    <location>
        <begin position="187"/>
        <end position="207"/>
    </location>
</feature>
<dbReference type="SUPFAM" id="SSF82866">
    <property type="entry name" value="Multidrug efflux transporter AcrB transmembrane domain"/>
    <property type="match status" value="1"/>
</dbReference>
<dbReference type="GO" id="GO:0006897">
    <property type="term" value="P:endocytosis"/>
    <property type="evidence" value="ECO:0007669"/>
    <property type="project" value="TreeGrafter"/>
</dbReference>
<dbReference type="GO" id="GO:0030659">
    <property type="term" value="C:cytoplasmic vesicle membrane"/>
    <property type="evidence" value="ECO:0007669"/>
    <property type="project" value="TreeGrafter"/>
</dbReference>
<keyword evidence="1" id="KW-0472">Membrane</keyword>
<dbReference type="InterPro" id="IPR051697">
    <property type="entry name" value="Patched_domain-protein"/>
</dbReference>
<feature type="transmembrane region" description="Helical" evidence="1">
    <location>
        <begin position="213"/>
        <end position="238"/>
    </location>
</feature>
<protein>
    <submittedName>
        <fullName evidence="3">Patched domain-containing protein 3</fullName>
    </submittedName>
</protein>
<evidence type="ECO:0000313" key="3">
    <source>
        <dbReference type="WBParaSite" id="nRc.2.0.1.t43664-RA"/>
    </source>
</evidence>
<dbReference type="PANTHER" id="PTHR10796:SF181">
    <property type="entry name" value="SSD DOMAIN-CONTAINING PROTEIN"/>
    <property type="match status" value="1"/>
</dbReference>
<feature type="transmembrane region" description="Helical" evidence="1">
    <location>
        <begin position="161"/>
        <end position="180"/>
    </location>
</feature>
<dbReference type="AlphaFoldDB" id="A0A915KYW6"/>
<dbReference type="PANTHER" id="PTHR10796">
    <property type="entry name" value="PATCHED-RELATED"/>
    <property type="match status" value="1"/>
</dbReference>
<organism evidence="2 3">
    <name type="scientific">Romanomermis culicivorax</name>
    <name type="common">Nematode worm</name>
    <dbReference type="NCBI Taxonomy" id="13658"/>
    <lineage>
        <taxon>Eukaryota</taxon>
        <taxon>Metazoa</taxon>
        <taxon>Ecdysozoa</taxon>
        <taxon>Nematoda</taxon>
        <taxon>Enoplea</taxon>
        <taxon>Dorylaimia</taxon>
        <taxon>Mermithida</taxon>
        <taxon>Mermithoidea</taxon>
        <taxon>Mermithidae</taxon>
        <taxon>Romanomermis</taxon>
    </lineage>
</organism>
<sequence length="318" mass="35975">MSFEYNFIGLFTMVVQRGVSEEMQQKFLSSADSWYRQLIESQYFEKENFSKITVDNSTPSFAEKIKFVFSLDYFTRKYLKDLKFGNKWIRRSINGLSTEEKRSTVISSARFCVRLLAVDDNFQLRATMFLRHLAAKSPFKVEIYNEFFEYADQVDSIVPSIFTSLGIGTFAVVVTSLLFIPQPSCALWVCVTILSINLGTVGCMTLWNVRLDFVSMVTIVMSIGTSVDFAAHIAYHFARSHLQTAEARLRDTISFAKTATLVITFGLIHGVIILPVLLATFHIERSPCCMKIIVPSTDDSATTREKTHCKKCLALGAT</sequence>
<name>A0A915KYW6_ROMCU</name>
<proteinExistence type="predicted"/>
<feature type="transmembrane region" description="Helical" evidence="1">
    <location>
        <begin position="259"/>
        <end position="283"/>
    </location>
</feature>
<dbReference type="Proteomes" id="UP000887565">
    <property type="component" value="Unplaced"/>
</dbReference>
<dbReference type="GO" id="GO:0018996">
    <property type="term" value="P:molting cycle, collagen and cuticulin-based cuticle"/>
    <property type="evidence" value="ECO:0007669"/>
    <property type="project" value="TreeGrafter"/>
</dbReference>
<evidence type="ECO:0000313" key="2">
    <source>
        <dbReference type="Proteomes" id="UP000887565"/>
    </source>
</evidence>
<keyword evidence="1" id="KW-0812">Transmembrane</keyword>
<keyword evidence="2" id="KW-1185">Reference proteome</keyword>
<accession>A0A915KYW6</accession>
<reference evidence="3" key="1">
    <citation type="submission" date="2022-11" db="UniProtKB">
        <authorList>
            <consortium name="WormBaseParasite"/>
        </authorList>
    </citation>
    <scope>IDENTIFICATION</scope>
</reference>